<dbReference type="Pfam" id="PF00400">
    <property type="entry name" value="WD40"/>
    <property type="match status" value="2"/>
</dbReference>
<evidence type="ECO:0000313" key="8">
    <source>
        <dbReference type="Proteomes" id="UP000308199"/>
    </source>
</evidence>
<dbReference type="InterPro" id="IPR015943">
    <property type="entry name" value="WD40/YVTN_repeat-like_dom_sf"/>
</dbReference>
<evidence type="ECO:0000256" key="3">
    <source>
        <dbReference type="ARBA" id="ARBA00022942"/>
    </source>
</evidence>
<dbReference type="EMBL" id="SGPK01000433">
    <property type="protein sequence ID" value="THH03629.1"/>
    <property type="molecule type" value="Genomic_DNA"/>
</dbReference>
<accession>A0A4S4KXN4</accession>
<gene>
    <name evidence="7" type="ORF">EW145_g6130</name>
</gene>
<evidence type="ECO:0000256" key="2">
    <source>
        <dbReference type="ARBA" id="ARBA00022737"/>
    </source>
</evidence>
<dbReference type="InterPro" id="IPR019775">
    <property type="entry name" value="WD40_repeat_CS"/>
</dbReference>
<dbReference type="InterPro" id="IPR001680">
    <property type="entry name" value="WD40_rpt"/>
</dbReference>
<dbReference type="Proteomes" id="UP000308199">
    <property type="component" value="Unassembled WGS sequence"/>
</dbReference>
<proteinExistence type="inferred from homology"/>
<comment type="similarity">
    <text evidence="4">Belongs to the WD repeat PAAF1/RPN14 family.</text>
</comment>
<dbReference type="Gene3D" id="2.130.10.10">
    <property type="entry name" value="YVTN repeat-like/Quinoprotein amine dehydrogenase"/>
    <property type="match status" value="2"/>
</dbReference>
<dbReference type="PROSITE" id="PS00678">
    <property type="entry name" value="WD_REPEATS_1"/>
    <property type="match status" value="1"/>
</dbReference>
<keyword evidence="8" id="KW-1185">Reference proteome</keyword>
<dbReference type="OrthoDB" id="10257301at2759"/>
<dbReference type="PROSITE" id="PS50294">
    <property type="entry name" value="WD_REPEATS_REGION"/>
    <property type="match status" value="1"/>
</dbReference>
<keyword evidence="1 5" id="KW-0853">WD repeat</keyword>
<feature type="repeat" description="WD" evidence="5">
    <location>
        <begin position="211"/>
        <end position="252"/>
    </location>
</feature>
<evidence type="ECO:0000256" key="1">
    <source>
        <dbReference type="ARBA" id="ARBA00022574"/>
    </source>
</evidence>
<name>A0A4S4KXN4_9AGAM</name>
<dbReference type="SUPFAM" id="SSF50978">
    <property type="entry name" value="WD40 repeat-like"/>
    <property type="match status" value="1"/>
</dbReference>
<reference evidence="7 8" key="1">
    <citation type="submission" date="2019-02" db="EMBL/GenBank/DDBJ databases">
        <title>Genome sequencing of the rare red list fungi Phellinidium pouzarii.</title>
        <authorList>
            <person name="Buettner E."/>
            <person name="Kellner H."/>
        </authorList>
    </citation>
    <scope>NUCLEOTIDE SEQUENCE [LARGE SCALE GENOMIC DNA]</scope>
    <source>
        <strain evidence="7 8">DSM 108285</strain>
    </source>
</reference>
<dbReference type="PANTHER" id="PTHR19857">
    <property type="entry name" value="MITOCHONDRIAL DIVISION PROTEIN 1-RELATED"/>
    <property type="match status" value="1"/>
</dbReference>
<sequence>MASSSNGSITLPIVSLQHDFQTVISDVQDGVVPEEDIWMSCYKTGEPSVHGKVRVSLGEKGEGGSRKVELKSRDGVLLEKATRGQYTASCSSLAVPPTIIRLPKHVVRDSGGNLKTNQITALSVSPDLTQIAIGHADGVIRRLPLNLDSSHHQNPAISPLTYSPHLSDTAISSLRYFPSSRVLLSAGADFSLHILDCEPTLSTPSKPARTLKGHIRAITSTAIISRGRNVLSCAKDGTVRLWDVSSGSQIRVMGSQKYSSVNAMSLGERGDNWIPPSANRDDAETPKALQPDPREVDTLDKLVFLALQDGNFECIDLGSKTSAFYSSSAPNYQRHGALNAISYFQRSSLLAIGSLSGVVAVYDTRSLASPLCSFQRNSASIEDLAFVSGSDDADNEKNSTEAALAIATEDGLPFVAGIRPNGPEVRAELAGGGNCDAVRLVAVDERGGLWVACDDGIVRMY</sequence>
<dbReference type="PROSITE" id="PS50082">
    <property type="entry name" value="WD_REPEATS_2"/>
    <property type="match status" value="1"/>
</dbReference>
<dbReference type="InterPro" id="IPR036322">
    <property type="entry name" value="WD40_repeat_dom_sf"/>
</dbReference>
<dbReference type="InterPro" id="IPR051179">
    <property type="entry name" value="WD_repeat_multifunction"/>
</dbReference>
<organism evidence="7 8">
    <name type="scientific">Phellinidium pouzarii</name>
    <dbReference type="NCBI Taxonomy" id="167371"/>
    <lineage>
        <taxon>Eukaryota</taxon>
        <taxon>Fungi</taxon>
        <taxon>Dikarya</taxon>
        <taxon>Basidiomycota</taxon>
        <taxon>Agaricomycotina</taxon>
        <taxon>Agaricomycetes</taxon>
        <taxon>Hymenochaetales</taxon>
        <taxon>Hymenochaetaceae</taxon>
        <taxon>Phellinidium</taxon>
    </lineage>
</organism>
<keyword evidence="3" id="KW-0647">Proteasome</keyword>
<dbReference type="GO" id="GO:0000502">
    <property type="term" value="C:proteasome complex"/>
    <property type="evidence" value="ECO:0007669"/>
    <property type="project" value="UniProtKB-KW"/>
</dbReference>
<protein>
    <submittedName>
        <fullName evidence="7">Uncharacterized protein</fullName>
    </submittedName>
</protein>
<evidence type="ECO:0000256" key="6">
    <source>
        <dbReference type="SAM" id="MobiDB-lite"/>
    </source>
</evidence>
<dbReference type="AlphaFoldDB" id="A0A4S4KXN4"/>
<evidence type="ECO:0000256" key="4">
    <source>
        <dbReference type="ARBA" id="ARBA00038321"/>
    </source>
</evidence>
<keyword evidence="2" id="KW-0677">Repeat</keyword>
<evidence type="ECO:0000256" key="5">
    <source>
        <dbReference type="PROSITE-ProRule" id="PRU00221"/>
    </source>
</evidence>
<feature type="region of interest" description="Disordered" evidence="6">
    <location>
        <begin position="271"/>
        <end position="292"/>
    </location>
</feature>
<dbReference type="SMART" id="SM00320">
    <property type="entry name" value="WD40"/>
    <property type="match status" value="4"/>
</dbReference>
<comment type="caution">
    <text evidence="7">The sequence shown here is derived from an EMBL/GenBank/DDBJ whole genome shotgun (WGS) entry which is preliminary data.</text>
</comment>
<evidence type="ECO:0000313" key="7">
    <source>
        <dbReference type="EMBL" id="THH03629.1"/>
    </source>
</evidence>
<dbReference type="PANTHER" id="PTHR19857:SF19">
    <property type="entry name" value="26S PROTEASOME REGULATORY SUBUNIT RPN14"/>
    <property type="match status" value="1"/>
</dbReference>